<dbReference type="RefSeq" id="XP_066705215.1">
    <property type="nucleotide sequence ID" value="XM_066836322.1"/>
</dbReference>
<protein>
    <submittedName>
        <fullName evidence="2">Uncharacterized protein</fullName>
    </submittedName>
</protein>
<evidence type="ECO:0000313" key="3">
    <source>
        <dbReference type="Proteomes" id="UP001391051"/>
    </source>
</evidence>
<feature type="compositionally biased region" description="Basic and acidic residues" evidence="1">
    <location>
        <begin position="111"/>
        <end position="133"/>
    </location>
</feature>
<name>A0ABR1QTQ2_9PEZI</name>
<feature type="region of interest" description="Disordered" evidence="1">
    <location>
        <begin position="33"/>
        <end position="140"/>
    </location>
</feature>
<accession>A0ABR1QTQ2</accession>
<reference evidence="2 3" key="1">
    <citation type="submission" date="2023-01" db="EMBL/GenBank/DDBJ databases">
        <title>Analysis of 21 Apiospora genomes using comparative genomics revels a genus with tremendous synthesis potential of carbohydrate active enzymes and secondary metabolites.</title>
        <authorList>
            <person name="Sorensen T."/>
        </authorList>
    </citation>
    <scope>NUCLEOTIDE SEQUENCE [LARGE SCALE GENOMIC DNA]</scope>
    <source>
        <strain evidence="2 3">CBS 24483</strain>
    </source>
</reference>
<proteinExistence type="predicted"/>
<keyword evidence="3" id="KW-1185">Reference proteome</keyword>
<comment type="caution">
    <text evidence="2">The sequence shown here is derived from an EMBL/GenBank/DDBJ whole genome shotgun (WGS) entry which is preliminary data.</text>
</comment>
<sequence length="140" mass="15895">MDHLVTDYSGPRYFVIGTHHESMRRHAMRKLREMEAAREQAHRENEEKKDQEQEKEATNSASSRLPEKPDPFAPADCRAHDETTPDDGLVAGVFVETPCVNPGCDDDDEEVANRRWTNEELHEAGALPMHDESSNDSSYS</sequence>
<dbReference type="EMBL" id="JAQQWE010000001">
    <property type="protein sequence ID" value="KAK7965823.1"/>
    <property type="molecule type" value="Genomic_DNA"/>
</dbReference>
<organism evidence="2 3">
    <name type="scientific">Apiospora aurea</name>
    <dbReference type="NCBI Taxonomy" id="335848"/>
    <lineage>
        <taxon>Eukaryota</taxon>
        <taxon>Fungi</taxon>
        <taxon>Dikarya</taxon>
        <taxon>Ascomycota</taxon>
        <taxon>Pezizomycotina</taxon>
        <taxon>Sordariomycetes</taxon>
        <taxon>Xylariomycetidae</taxon>
        <taxon>Amphisphaeriales</taxon>
        <taxon>Apiosporaceae</taxon>
        <taxon>Apiospora</taxon>
    </lineage>
</organism>
<dbReference type="Proteomes" id="UP001391051">
    <property type="component" value="Unassembled WGS sequence"/>
</dbReference>
<evidence type="ECO:0000256" key="1">
    <source>
        <dbReference type="SAM" id="MobiDB-lite"/>
    </source>
</evidence>
<gene>
    <name evidence="2" type="ORF">PG986_000100</name>
</gene>
<dbReference type="GeneID" id="92069384"/>
<evidence type="ECO:0000313" key="2">
    <source>
        <dbReference type="EMBL" id="KAK7965823.1"/>
    </source>
</evidence>
<feature type="compositionally biased region" description="Basic and acidic residues" evidence="1">
    <location>
        <begin position="33"/>
        <end position="57"/>
    </location>
</feature>